<accession>A0A6I8UXT3</accession>
<dbReference type="FunFam" id="1.20.120.180:FF:000001">
    <property type="entry name" value="Proteasome activator complex subunit 3"/>
    <property type="match status" value="1"/>
</dbReference>
<feature type="domain" description="Proteasome activator PA28 N-terminal" evidence="4">
    <location>
        <begin position="15"/>
        <end position="73"/>
    </location>
</feature>
<protein>
    <submittedName>
        <fullName evidence="7">Proteasome activator complex subunit 3-like</fullName>
    </submittedName>
</protein>
<dbReference type="ExpressionAtlas" id="A0A6I8UXT3">
    <property type="expression patterns" value="baseline"/>
</dbReference>
<dbReference type="InterPro" id="IPR036997">
    <property type="entry name" value="PA28_C_sf"/>
</dbReference>
<dbReference type="InterPro" id="IPR003186">
    <property type="entry name" value="PA28_C"/>
</dbReference>
<evidence type="ECO:0000313" key="7">
    <source>
        <dbReference type="RefSeq" id="XP_002132872.2"/>
    </source>
</evidence>
<dbReference type="InterPro" id="IPR036252">
    <property type="entry name" value="Proteasome_activ_sf"/>
</dbReference>
<name>A0A6I8UXT3_DROPS</name>
<dbReference type="PANTHER" id="PTHR10660:SF2">
    <property type="entry name" value="LD45860P"/>
    <property type="match status" value="1"/>
</dbReference>
<feature type="compositionally biased region" description="Basic and acidic residues" evidence="3">
    <location>
        <begin position="87"/>
        <end position="97"/>
    </location>
</feature>
<dbReference type="KEGG" id="dpo:6903172"/>
<dbReference type="GO" id="GO:0061136">
    <property type="term" value="P:regulation of proteasomal protein catabolic process"/>
    <property type="evidence" value="ECO:0007669"/>
    <property type="project" value="TreeGrafter"/>
</dbReference>
<comment type="similarity">
    <text evidence="1">Belongs to the PA28 family.</text>
</comment>
<evidence type="ECO:0000259" key="5">
    <source>
        <dbReference type="Pfam" id="PF02252"/>
    </source>
</evidence>
<reference evidence="7" key="1">
    <citation type="submission" date="2025-08" db="UniProtKB">
        <authorList>
            <consortium name="RefSeq"/>
        </authorList>
    </citation>
    <scope>IDENTIFICATION</scope>
    <source>
        <strain evidence="7">MV-25-SWS-2005</strain>
        <tissue evidence="7">Whole body</tissue>
    </source>
</reference>
<sequence length="263" mass="29970">MSNETATTSIQSKQTVSKVQEYKDTLIQMTELLVTRRFPEIIVQLNELLTTPMFKERNVEEIHQDVNIPVLPPDLVQNHSDSSDSDSDGHGDDQPEKKRARNDIVVGCPVLALPSGSVSCNQSICEIIDVVKPKIRALIEHANVLKMWISFMIPKIEDGNNFGVSVQEDTLTEIRAVESDAATWFFQISAYFRSRAKIVSSLAKHPYIEDYRQAVTELDEQEYLNLWLVVSEVRNHYSSLHDLVVKNLEKLKRPRNANTESLY</sequence>
<evidence type="ECO:0000256" key="3">
    <source>
        <dbReference type="SAM" id="MobiDB-lite"/>
    </source>
</evidence>
<dbReference type="GO" id="GO:0061133">
    <property type="term" value="F:endopeptidase activator activity"/>
    <property type="evidence" value="ECO:0007669"/>
    <property type="project" value="TreeGrafter"/>
</dbReference>
<dbReference type="InterPro" id="IPR036996">
    <property type="entry name" value="PA28_N_sf"/>
</dbReference>
<dbReference type="InterPro" id="IPR009077">
    <property type="entry name" value="Proteasome_activ_PA28"/>
</dbReference>
<dbReference type="GO" id="GO:0005737">
    <property type="term" value="C:cytoplasm"/>
    <property type="evidence" value="ECO:0007669"/>
    <property type="project" value="TreeGrafter"/>
</dbReference>
<evidence type="ECO:0000259" key="4">
    <source>
        <dbReference type="Pfam" id="PF02251"/>
    </source>
</evidence>
<dbReference type="SUPFAM" id="SSF47216">
    <property type="entry name" value="Proteasome activator"/>
    <property type="match status" value="1"/>
</dbReference>
<evidence type="ECO:0000256" key="2">
    <source>
        <dbReference type="ARBA" id="ARBA00022942"/>
    </source>
</evidence>
<feature type="domain" description="Proteasome activator PA28 C-terminal" evidence="5">
    <location>
        <begin position="118"/>
        <end position="260"/>
    </location>
</feature>
<feature type="region of interest" description="Disordered" evidence="3">
    <location>
        <begin position="73"/>
        <end position="99"/>
    </location>
</feature>
<dbReference type="Proteomes" id="UP000001819">
    <property type="component" value="Chromosome 4"/>
</dbReference>
<dbReference type="GO" id="GO:0008537">
    <property type="term" value="C:proteasome activator complex"/>
    <property type="evidence" value="ECO:0007669"/>
    <property type="project" value="InterPro"/>
</dbReference>
<proteinExistence type="inferred from homology"/>
<evidence type="ECO:0000256" key="1">
    <source>
        <dbReference type="ARBA" id="ARBA00005883"/>
    </source>
</evidence>
<organism evidence="6 7">
    <name type="scientific">Drosophila pseudoobscura pseudoobscura</name>
    <name type="common">Fruit fly</name>
    <dbReference type="NCBI Taxonomy" id="46245"/>
    <lineage>
        <taxon>Eukaryota</taxon>
        <taxon>Metazoa</taxon>
        <taxon>Ecdysozoa</taxon>
        <taxon>Arthropoda</taxon>
        <taxon>Hexapoda</taxon>
        <taxon>Insecta</taxon>
        <taxon>Pterygota</taxon>
        <taxon>Neoptera</taxon>
        <taxon>Endopterygota</taxon>
        <taxon>Diptera</taxon>
        <taxon>Brachycera</taxon>
        <taxon>Muscomorpha</taxon>
        <taxon>Ephydroidea</taxon>
        <taxon>Drosophilidae</taxon>
        <taxon>Drosophila</taxon>
        <taxon>Sophophora</taxon>
    </lineage>
</organism>
<dbReference type="RefSeq" id="XP_002132872.2">
    <property type="nucleotide sequence ID" value="XM_002132836.3"/>
</dbReference>
<dbReference type="AlphaFoldDB" id="A0A6I8UXT3"/>
<dbReference type="Gene3D" id="1.20.5.120">
    <property type="entry name" value="Proteasome activator pa28, N-terminal domain"/>
    <property type="match status" value="1"/>
</dbReference>
<gene>
    <name evidence="7" type="primary">LOC6903172</name>
</gene>
<keyword evidence="2" id="KW-0647">Proteasome</keyword>
<dbReference type="GO" id="GO:2000045">
    <property type="term" value="P:regulation of G1/S transition of mitotic cell cycle"/>
    <property type="evidence" value="ECO:0007669"/>
    <property type="project" value="TreeGrafter"/>
</dbReference>
<dbReference type="Pfam" id="PF02252">
    <property type="entry name" value="PA28_C"/>
    <property type="match status" value="1"/>
</dbReference>
<dbReference type="Gene3D" id="1.20.120.180">
    <property type="entry name" value="Proteasome activator pa28, C-terminal domain"/>
    <property type="match status" value="1"/>
</dbReference>
<dbReference type="GO" id="GO:0005654">
    <property type="term" value="C:nucleoplasm"/>
    <property type="evidence" value="ECO:0007669"/>
    <property type="project" value="TreeGrafter"/>
</dbReference>
<dbReference type="InterPro" id="IPR003185">
    <property type="entry name" value="Proteasome_activ_PA28_N"/>
</dbReference>
<dbReference type="InParanoid" id="A0A6I8UXT3"/>
<evidence type="ECO:0000313" key="6">
    <source>
        <dbReference type="Proteomes" id="UP000001819"/>
    </source>
</evidence>
<keyword evidence="6" id="KW-1185">Reference proteome</keyword>
<dbReference type="PANTHER" id="PTHR10660">
    <property type="entry name" value="PROTEASOME REGULATOR PA28"/>
    <property type="match status" value="1"/>
</dbReference>
<dbReference type="Pfam" id="PF02251">
    <property type="entry name" value="PA28_N"/>
    <property type="match status" value="1"/>
</dbReference>